<gene>
    <name evidence="1" type="ORF">BO95DRAFT_430361</name>
</gene>
<keyword evidence="2" id="KW-1185">Reference proteome</keyword>
<evidence type="ECO:0000313" key="1">
    <source>
        <dbReference type="EMBL" id="RAH47388.1"/>
    </source>
</evidence>
<proteinExistence type="predicted"/>
<accession>A0ACD1GDY4</accession>
<reference evidence="1" key="1">
    <citation type="submission" date="2018-02" db="EMBL/GenBank/DDBJ databases">
        <title>The genomes of Aspergillus section Nigri reveals drivers in fungal speciation.</title>
        <authorList>
            <consortium name="DOE Joint Genome Institute"/>
            <person name="Vesth T.C."/>
            <person name="Nybo J."/>
            <person name="Theobald S."/>
            <person name="Brandl J."/>
            <person name="Frisvad J.C."/>
            <person name="Nielsen K.F."/>
            <person name="Lyhne E.K."/>
            <person name="Kogle M.E."/>
            <person name="Kuo A."/>
            <person name="Riley R."/>
            <person name="Clum A."/>
            <person name="Nolan M."/>
            <person name="Lipzen A."/>
            <person name="Salamov A."/>
            <person name="Henrissat B."/>
            <person name="Wiebenga A."/>
            <person name="De vries R.P."/>
            <person name="Grigoriev I.V."/>
            <person name="Mortensen U.H."/>
            <person name="Andersen M.R."/>
            <person name="Baker S.E."/>
        </authorList>
    </citation>
    <scope>NUCLEOTIDE SEQUENCE</scope>
    <source>
        <strain evidence="1">CBS 621.78</strain>
    </source>
</reference>
<dbReference type="Proteomes" id="UP000249057">
    <property type="component" value="Unassembled WGS sequence"/>
</dbReference>
<evidence type="ECO:0000313" key="2">
    <source>
        <dbReference type="Proteomes" id="UP000249057"/>
    </source>
</evidence>
<name>A0ACD1GDY4_9EURO</name>
<sequence>MPCRFGFCVFTDSLALCVLLALMPETSAVPVFDGRHPRPRRLLHAPEQPASRPPRWWALCSYWLTCSSSHGPPSRSLDPTLFPCTAGKRIMALCPRRRVHYRRRDKTNNRLGISASRPVSGMYSIDCGGDATDKIGWSTSHILEERKTGIW</sequence>
<protein>
    <submittedName>
        <fullName evidence="1">Uncharacterized protein</fullName>
    </submittedName>
</protein>
<organism evidence="1 2">
    <name type="scientific">Aspergillus brunneoviolaceus CBS 621.78</name>
    <dbReference type="NCBI Taxonomy" id="1450534"/>
    <lineage>
        <taxon>Eukaryota</taxon>
        <taxon>Fungi</taxon>
        <taxon>Dikarya</taxon>
        <taxon>Ascomycota</taxon>
        <taxon>Pezizomycotina</taxon>
        <taxon>Eurotiomycetes</taxon>
        <taxon>Eurotiomycetidae</taxon>
        <taxon>Eurotiales</taxon>
        <taxon>Aspergillaceae</taxon>
        <taxon>Aspergillus</taxon>
        <taxon>Aspergillus subgen. Circumdati</taxon>
    </lineage>
</organism>
<dbReference type="EMBL" id="KZ825330">
    <property type="protein sequence ID" value="RAH47388.1"/>
    <property type="molecule type" value="Genomic_DNA"/>
</dbReference>